<dbReference type="InterPro" id="IPR000092">
    <property type="entry name" value="Polyprenyl_synt"/>
</dbReference>
<keyword evidence="4" id="KW-0479">Metal-binding</keyword>
<keyword evidence="3" id="KW-0808">Transferase</keyword>
<evidence type="ECO:0000256" key="1">
    <source>
        <dbReference type="ARBA" id="ARBA00001946"/>
    </source>
</evidence>
<reference evidence="11 12" key="1">
    <citation type="journal article" date="2020" name="ISME J.">
        <title>Uncovering the hidden diversity of litter-decomposition mechanisms in mushroom-forming fungi.</title>
        <authorList>
            <person name="Floudas D."/>
            <person name="Bentzer J."/>
            <person name="Ahren D."/>
            <person name="Johansson T."/>
            <person name="Persson P."/>
            <person name="Tunlid A."/>
        </authorList>
    </citation>
    <scope>NUCLEOTIDE SEQUENCE [LARGE SCALE GENOMIC DNA]</scope>
    <source>
        <strain evidence="11 12">CBS 146.42</strain>
    </source>
</reference>
<keyword evidence="5" id="KW-0460">Magnesium</keyword>
<comment type="cofactor">
    <cofactor evidence="1">
        <name>Mg(2+)</name>
        <dbReference type="ChEBI" id="CHEBI:18420"/>
    </cofactor>
</comment>
<dbReference type="OrthoDB" id="9927103at2759"/>
<evidence type="ECO:0000256" key="10">
    <source>
        <dbReference type="ARBA" id="ARBA00032873"/>
    </source>
</evidence>
<dbReference type="SUPFAM" id="SSF48576">
    <property type="entry name" value="Terpenoid synthases"/>
    <property type="match status" value="1"/>
</dbReference>
<evidence type="ECO:0000256" key="4">
    <source>
        <dbReference type="ARBA" id="ARBA00022723"/>
    </source>
</evidence>
<sequence>MCWLEYAPSAPSQFTNKLSVLGGNFTLGRVSAALARLGDLEVMQLIASIISNLVEGEILQRNDVIQPEADDAKTQAQRHATKSEASRRMEYLPTENVSQDGIPHGEGRVLRCCPRGCTEGEIWKEVAYAYSRNLGIAFQLVDDVLDYECTSATLGKPGNADLQLGLATAPALTMGRVLRDG</sequence>
<dbReference type="GO" id="GO:0046872">
    <property type="term" value="F:metal ion binding"/>
    <property type="evidence" value="ECO:0007669"/>
    <property type="project" value="UniProtKB-KW"/>
</dbReference>
<protein>
    <recommendedName>
        <fullName evidence="10">(2E,6E)-farnesyl diphosphate synthase</fullName>
    </recommendedName>
    <alternativeName>
        <fullName evidence="9">Dimethylallyltranstransferase</fullName>
    </alternativeName>
    <alternativeName>
        <fullName evidence="8">Farnesyl diphosphate synthase</fullName>
    </alternativeName>
    <alternativeName>
        <fullName evidence="7">Geranyltranstransferase</fullName>
    </alternativeName>
</protein>
<evidence type="ECO:0000256" key="5">
    <source>
        <dbReference type="ARBA" id="ARBA00022842"/>
    </source>
</evidence>
<dbReference type="GO" id="GO:0006744">
    <property type="term" value="P:ubiquinone biosynthetic process"/>
    <property type="evidence" value="ECO:0007669"/>
    <property type="project" value="TreeGrafter"/>
</dbReference>
<accession>A0A8H5CRU6</accession>
<evidence type="ECO:0000313" key="11">
    <source>
        <dbReference type="EMBL" id="KAF5346458.1"/>
    </source>
</evidence>
<dbReference type="AlphaFoldDB" id="A0A8H5CRU6"/>
<dbReference type="InterPro" id="IPR033749">
    <property type="entry name" value="Polyprenyl_synt_CS"/>
</dbReference>
<keyword evidence="6" id="KW-0414">Isoprene biosynthesis</keyword>
<comment type="caution">
    <text evidence="11">The sequence shown here is derived from an EMBL/GenBank/DDBJ whole genome shotgun (WGS) entry which is preliminary data.</text>
</comment>
<dbReference type="InterPro" id="IPR008949">
    <property type="entry name" value="Isoprenoid_synthase_dom_sf"/>
</dbReference>
<dbReference type="Proteomes" id="UP000559027">
    <property type="component" value="Unassembled WGS sequence"/>
</dbReference>
<dbReference type="GO" id="GO:0004659">
    <property type="term" value="F:prenyltransferase activity"/>
    <property type="evidence" value="ECO:0007669"/>
    <property type="project" value="InterPro"/>
</dbReference>
<comment type="similarity">
    <text evidence="2">Belongs to the FPP/GGPP synthase family.</text>
</comment>
<organism evidence="11 12">
    <name type="scientific">Leucocoprinus leucothites</name>
    <dbReference type="NCBI Taxonomy" id="201217"/>
    <lineage>
        <taxon>Eukaryota</taxon>
        <taxon>Fungi</taxon>
        <taxon>Dikarya</taxon>
        <taxon>Basidiomycota</taxon>
        <taxon>Agaricomycotina</taxon>
        <taxon>Agaricomycetes</taxon>
        <taxon>Agaricomycetidae</taxon>
        <taxon>Agaricales</taxon>
        <taxon>Agaricineae</taxon>
        <taxon>Agaricaceae</taxon>
        <taxon>Leucocoprinus</taxon>
    </lineage>
</organism>
<evidence type="ECO:0000256" key="2">
    <source>
        <dbReference type="ARBA" id="ARBA00006706"/>
    </source>
</evidence>
<dbReference type="PANTHER" id="PTHR12001:SF69">
    <property type="entry name" value="ALL TRANS-POLYPRENYL-DIPHOSPHATE SYNTHASE PDSS1"/>
    <property type="match status" value="1"/>
</dbReference>
<proteinExistence type="inferred from homology"/>
<evidence type="ECO:0000256" key="6">
    <source>
        <dbReference type="ARBA" id="ARBA00023229"/>
    </source>
</evidence>
<evidence type="ECO:0000256" key="9">
    <source>
        <dbReference type="ARBA" id="ARBA00032448"/>
    </source>
</evidence>
<evidence type="ECO:0000256" key="8">
    <source>
        <dbReference type="ARBA" id="ARBA00032424"/>
    </source>
</evidence>
<gene>
    <name evidence="11" type="ORF">D9756_010009</name>
</gene>
<dbReference type="GO" id="GO:0008299">
    <property type="term" value="P:isoprenoid biosynthetic process"/>
    <property type="evidence" value="ECO:0007669"/>
    <property type="project" value="UniProtKB-KW"/>
</dbReference>
<evidence type="ECO:0000313" key="12">
    <source>
        <dbReference type="Proteomes" id="UP000559027"/>
    </source>
</evidence>
<keyword evidence="12" id="KW-1185">Reference proteome</keyword>
<dbReference type="PROSITE" id="PS00444">
    <property type="entry name" value="POLYPRENYL_SYNTHASE_2"/>
    <property type="match status" value="1"/>
</dbReference>
<evidence type="ECO:0000256" key="3">
    <source>
        <dbReference type="ARBA" id="ARBA00022679"/>
    </source>
</evidence>
<dbReference type="Pfam" id="PF00348">
    <property type="entry name" value="polyprenyl_synt"/>
    <property type="match status" value="1"/>
</dbReference>
<dbReference type="PANTHER" id="PTHR12001">
    <property type="entry name" value="GERANYLGERANYL PYROPHOSPHATE SYNTHASE"/>
    <property type="match status" value="1"/>
</dbReference>
<dbReference type="GO" id="GO:1990234">
    <property type="term" value="C:transferase complex"/>
    <property type="evidence" value="ECO:0007669"/>
    <property type="project" value="TreeGrafter"/>
</dbReference>
<evidence type="ECO:0000256" key="7">
    <source>
        <dbReference type="ARBA" id="ARBA00032380"/>
    </source>
</evidence>
<dbReference type="Gene3D" id="1.10.600.10">
    <property type="entry name" value="Farnesyl Diphosphate Synthase"/>
    <property type="match status" value="1"/>
</dbReference>
<dbReference type="EMBL" id="JAACJO010000031">
    <property type="protein sequence ID" value="KAF5346458.1"/>
    <property type="molecule type" value="Genomic_DNA"/>
</dbReference>
<name>A0A8H5CRU6_9AGAR</name>